<dbReference type="EMBL" id="SNRY01002032">
    <property type="protein sequence ID" value="KAA6327203.1"/>
    <property type="molecule type" value="Genomic_DNA"/>
</dbReference>
<sequence>MHKENIAPIGHKYLQNGRCTMINTSDKIIMLMISAIFDPDSASFLSNPNINPIINCKTNTIYFTHLRYLSPLIDFLLNGKGILYSQSCNHPKGQILQTTHLPNIRPVIIIKANKLISKIPFCIFYIYFKLFTKEQTLLCWVKKSTFDTNLPRKFFISFIFPSHIFIFRCKDISNNAEHQSPL</sequence>
<dbReference type="AlphaFoldDB" id="A0A5J4R3B5"/>
<name>A0A5J4R3B5_9ZZZZ</name>
<accession>A0A5J4R3B5</accession>
<organism evidence="1">
    <name type="scientific">termite gut metagenome</name>
    <dbReference type="NCBI Taxonomy" id="433724"/>
    <lineage>
        <taxon>unclassified sequences</taxon>
        <taxon>metagenomes</taxon>
        <taxon>organismal metagenomes</taxon>
    </lineage>
</organism>
<gene>
    <name evidence="1" type="ORF">EZS27_023791</name>
</gene>
<reference evidence="1" key="1">
    <citation type="submission" date="2019-03" db="EMBL/GenBank/DDBJ databases">
        <title>Single cell metagenomics reveals metabolic interactions within the superorganism composed of flagellate Streblomastix strix and complex community of Bacteroidetes bacteria on its surface.</title>
        <authorList>
            <person name="Treitli S.C."/>
            <person name="Kolisko M."/>
            <person name="Husnik F."/>
            <person name="Keeling P."/>
            <person name="Hampl V."/>
        </authorList>
    </citation>
    <scope>NUCLEOTIDE SEQUENCE</scope>
    <source>
        <strain evidence="1">STM</strain>
    </source>
</reference>
<protein>
    <submittedName>
        <fullName evidence="1">Uncharacterized protein</fullName>
    </submittedName>
</protein>
<comment type="caution">
    <text evidence="1">The sequence shown here is derived from an EMBL/GenBank/DDBJ whole genome shotgun (WGS) entry which is preliminary data.</text>
</comment>
<evidence type="ECO:0000313" key="1">
    <source>
        <dbReference type="EMBL" id="KAA6327203.1"/>
    </source>
</evidence>
<proteinExistence type="predicted"/>